<organism evidence="1 2">
    <name type="scientific">Fomitopsis schrenkii</name>
    <name type="common">Brown rot fungus</name>
    <dbReference type="NCBI Taxonomy" id="2126942"/>
    <lineage>
        <taxon>Eukaryota</taxon>
        <taxon>Fungi</taxon>
        <taxon>Dikarya</taxon>
        <taxon>Basidiomycota</taxon>
        <taxon>Agaricomycotina</taxon>
        <taxon>Agaricomycetes</taxon>
        <taxon>Polyporales</taxon>
        <taxon>Fomitopsis</taxon>
    </lineage>
</organism>
<dbReference type="STRING" id="743788.S8FKB1"/>
<accession>S8FKB1</accession>
<evidence type="ECO:0008006" key="3">
    <source>
        <dbReference type="Google" id="ProtNLM"/>
    </source>
</evidence>
<protein>
    <recommendedName>
        <fullName evidence="3">HNH nuclease domain-containing protein</fullName>
    </recommendedName>
</protein>
<sequence length="116" mass="13133">MSVDLRLWFDKMQIWFDAIPNKAHCYRITVAPSLAPLRQNMGLPEEVQFVSHHDDLPLPSPRYLEIHAACCRIAHLSGAAEYIDNLLRAVEELDVLAEDGGSADVLAYAFRTQRAR</sequence>
<evidence type="ECO:0000313" key="2">
    <source>
        <dbReference type="Proteomes" id="UP000015241"/>
    </source>
</evidence>
<dbReference type="EMBL" id="KE504139">
    <property type="protein sequence ID" value="EPT01856.1"/>
    <property type="molecule type" value="Genomic_DNA"/>
</dbReference>
<dbReference type="Proteomes" id="UP000015241">
    <property type="component" value="Unassembled WGS sequence"/>
</dbReference>
<gene>
    <name evidence="1" type="ORF">FOMPIDRAFT_1048448</name>
</gene>
<dbReference type="HOGENOM" id="CLU_149504_0_0_1"/>
<name>S8FKB1_FOMSC</name>
<reference evidence="1 2" key="1">
    <citation type="journal article" date="2012" name="Science">
        <title>The Paleozoic origin of enzymatic lignin decomposition reconstructed from 31 fungal genomes.</title>
        <authorList>
            <person name="Floudas D."/>
            <person name="Binder M."/>
            <person name="Riley R."/>
            <person name="Barry K."/>
            <person name="Blanchette R.A."/>
            <person name="Henrissat B."/>
            <person name="Martinez A.T."/>
            <person name="Otillar R."/>
            <person name="Spatafora J.W."/>
            <person name="Yadav J.S."/>
            <person name="Aerts A."/>
            <person name="Benoit I."/>
            <person name="Boyd A."/>
            <person name="Carlson A."/>
            <person name="Copeland A."/>
            <person name="Coutinho P.M."/>
            <person name="de Vries R.P."/>
            <person name="Ferreira P."/>
            <person name="Findley K."/>
            <person name="Foster B."/>
            <person name="Gaskell J."/>
            <person name="Glotzer D."/>
            <person name="Gorecki P."/>
            <person name="Heitman J."/>
            <person name="Hesse C."/>
            <person name="Hori C."/>
            <person name="Igarashi K."/>
            <person name="Jurgens J.A."/>
            <person name="Kallen N."/>
            <person name="Kersten P."/>
            <person name="Kohler A."/>
            <person name="Kuees U."/>
            <person name="Kumar T.K.A."/>
            <person name="Kuo A."/>
            <person name="LaButti K."/>
            <person name="Larrondo L.F."/>
            <person name="Lindquist E."/>
            <person name="Ling A."/>
            <person name="Lombard V."/>
            <person name="Lucas S."/>
            <person name="Lundell T."/>
            <person name="Martin R."/>
            <person name="McLaughlin D.J."/>
            <person name="Morgenstern I."/>
            <person name="Morin E."/>
            <person name="Murat C."/>
            <person name="Nagy L.G."/>
            <person name="Nolan M."/>
            <person name="Ohm R.A."/>
            <person name="Patyshakuliyeva A."/>
            <person name="Rokas A."/>
            <person name="Ruiz-Duenas F.J."/>
            <person name="Sabat G."/>
            <person name="Salamov A."/>
            <person name="Samejima M."/>
            <person name="Schmutz J."/>
            <person name="Slot J.C."/>
            <person name="St John F."/>
            <person name="Stenlid J."/>
            <person name="Sun H."/>
            <person name="Sun S."/>
            <person name="Syed K."/>
            <person name="Tsang A."/>
            <person name="Wiebenga A."/>
            <person name="Young D."/>
            <person name="Pisabarro A."/>
            <person name="Eastwood D.C."/>
            <person name="Martin F."/>
            <person name="Cullen D."/>
            <person name="Grigoriev I.V."/>
            <person name="Hibbett D.S."/>
        </authorList>
    </citation>
    <scope>NUCLEOTIDE SEQUENCE</scope>
    <source>
        <strain evidence="2">FP-58527</strain>
    </source>
</reference>
<dbReference type="AlphaFoldDB" id="S8FKB1"/>
<dbReference type="OrthoDB" id="2104739at2759"/>
<dbReference type="InParanoid" id="S8FKB1"/>
<keyword evidence="2" id="KW-1185">Reference proteome</keyword>
<evidence type="ECO:0000313" key="1">
    <source>
        <dbReference type="EMBL" id="EPT01856.1"/>
    </source>
</evidence>
<proteinExistence type="predicted"/>